<dbReference type="EMBL" id="LT969564">
    <property type="protein sequence ID" value="SOV74868.1"/>
    <property type="molecule type" value="Genomic_DNA"/>
</dbReference>
<feature type="transmembrane region" description="Helical" evidence="1">
    <location>
        <begin position="182"/>
        <end position="201"/>
    </location>
</feature>
<reference evidence="3 4" key="1">
    <citation type="submission" date="2016-09" db="EMBL/GenBank/DDBJ databases">
        <authorList>
            <consortium name="Pathogen Informatics"/>
        </authorList>
    </citation>
    <scope>NUCLEOTIDE SEQUENCE [LARGE SCALE GENOMIC DNA]</scope>
</reference>
<feature type="signal peptide" evidence="2">
    <location>
        <begin position="1"/>
        <end position="21"/>
    </location>
</feature>
<accession>A0A2P9D1F6</accession>
<dbReference type="VEuPathDB" id="PlasmoDB:PRG01_0101800"/>
<organism evidence="3 4">
    <name type="scientific">Plasmodium reichenowi</name>
    <dbReference type="NCBI Taxonomy" id="5854"/>
    <lineage>
        <taxon>Eukaryota</taxon>
        <taxon>Sar</taxon>
        <taxon>Alveolata</taxon>
        <taxon>Apicomplexa</taxon>
        <taxon>Aconoidasida</taxon>
        <taxon>Haemosporida</taxon>
        <taxon>Plasmodiidae</taxon>
        <taxon>Plasmodium</taxon>
        <taxon>Plasmodium (Laverania)</taxon>
    </lineage>
</organism>
<dbReference type="SUPFAM" id="SSF103473">
    <property type="entry name" value="MFS general substrate transporter"/>
    <property type="match status" value="1"/>
</dbReference>
<evidence type="ECO:0000313" key="3">
    <source>
        <dbReference type="EMBL" id="SOV74868.1"/>
    </source>
</evidence>
<evidence type="ECO:0000256" key="2">
    <source>
        <dbReference type="SAM" id="SignalP"/>
    </source>
</evidence>
<keyword evidence="1" id="KW-0472">Membrane</keyword>
<name>A0A2P9D1F6_PLARE</name>
<dbReference type="Proteomes" id="UP000240500">
    <property type="component" value="Chromosome 1"/>
</dbReference>
<dbReference type="InterPro" id="IPR006374">
    <property type="entry name" value="VSA_Stevor"/>
</dbReference>
<feature type="transmembrane region" description="Helical" evidence="1">
    <location>
        <begin position="265"/>
        <end position="291"/>
    </location>
</feature>
<protein>
    <submittedName>
        <fullName evidence="3">Stevor PIR protein, putative</fullName>
    </submittedName>
</protein>
<evidence type="ECO:0000313" key="4">
    <source>
        <dbReference type="Proteomes" id="UP000240500"/>
    </source>
</evidence>
<keyword evidence="2" id="KW-0732">Signal</keyword>
<sequence>MNTYFVKMLLFSFLINTLVLPHNENYINNHYNVSLIRKNTQRAIIKSRLLAQTQKHNPHYHNDPELKEMIDKLNDEAIKKYQQTHEPYEQLREIVEKSGTKLTGGNSKEPMSTTEKELLETYEEIFGHKSDIMLKSGMYPNDDDTSDKSSSCECTNTDNTDLTKRKGKDKYLKHLKHRCTRAICFCSVGSLFLTFIGLAAARATAVAPLNITVSGVNYNIYALYVTIFNMFNETSMIAAIDAGAGASVAGLSDLLTSTVTSSASAIFGGFGIAALVLLILAVVLIILYIWLYKRRKRSLKHECKKHLCK</sequence>
<proteinExistence type="predicted"/>
<keyword evidence="1" id="KW-1133">Transmembrane helix</keyword>
<dbReference type="InterPro" id="IPR036259">
    <property type="entry name" value="MFS_trans_sf"/>
</dbReference>
<dbReference type="NCBIfam" id="TIGR01478">
    <property type="entry name" value="STEVOR"/>
    <property type="match status" value="1"/>
</dbReference>
<gene>
    <name evidence="3" type="ORF">PRG01_0101800</name>
</gene>
<evidence type="ECO:0000256" key="1">
    <source>
        <dbReference type="SAM" id="Phobius"/>
    </source>
</evidence>
<dbReference type="AlphaFoldDB" id="A0A2P9D1F6"/>
<feature type="chain" id="PRO_5015166278" evidence="2">
    <location>
        <begin position="22"/>
        <end position="309"/>
    </location>
</feature>
<keyword evidence="1" id="KW-0812">Transmembrane</keyword>
<dbReference type="VEuPathDB" id="PlasmoDB:PRCDC_0019800"/>
<dbReference type="Pfam" id="PF17410">
    <property type="entry name" value="Stevor"/>
    <property type="match status" value="1"/>
</dbReference>